<keyword evidence="1" id="KW-0347">Helicase</keyword>
<evidence type="ECO:0000313" key="4">
    <source>
        <dbReference type="RefSeq" id="XP_065658867.1"/>
    </source>
</evidence>
<keyword evidence="1" id="KW-0227">DNA damage</keyword>
<keyword evidence="1" id="KW-0234">DNA repair</keyword>
<dbReference type="EC" id="5.6.2.3" evidence="1"/>
<dbReference type="PANTHER" id="PTHR10492:SF57">
    <property type="entry name" value="ATP-DEPENDENT DNA HELICASE"/>
    <property type="match status" value="1"/>
</dbReference>
<feature type="domain" description="DNA helicase Pif1-like DEAD-box helicase" evidence="2">
    <location>
        <begin position="2"/>
        <end position="146"/>
    </location>
</feature>
<protein>
    <recommendedName>
        <fullName evidence="1">ATP-dependent DNA helicase</fullName>
        <ecNumber evidence="1">5.6.2.3</ecNumber>
    </recommendedName>
</protein>
<evidence type="ECO:0000256" key="1">
    <source>
        <dbReference type="RuleBase" id="RU363044"/>
    </source>
</evidence>
<keyword evidence="1" id="KW-0378">Hydrolase</keyword>
<dbReference type="GeneID" id="136083399"/>
<accession>A0ABM4CB44</accession>
<keyword evidence="1" id="KW-0067">ATP-binding</keyword>
<comment type="similarity">
    <text evidence="1">Belongs to the helicase family.</text>
</comment>
<evidence type="ECO:0000313" key="3">
    <source>
        <dbReference type="Proteomes" id="UP001652625"/>
    </source>
</evidence>
<reference evidence="4" key="1">
    <citation type="submission" date="2025-08" db="UniProtKB">
        <authorList>
            <consortium name="RefSeq"/>
        </authorList>
    </citation>
    <scope>IDENTIFICATION</scope>
</reference>
<dbReference type="Gene3D" id="3.40.50.300">
    <property type="entry name" value="P-loop containing nucleotide triphosphate hydrolases"/>
    <property type="match status" value="1"/>
</dbReference>
<keyword evidence="3" id="KW-1185">Reference proteome</keyword>
<proteinExistence type="inferred from homology"/>
<dbReference type="InterPro" id="IPR027417">
    <property type="entry name" value="P-loop_NTPase"/>
</dbReference>
<dbReference type="Pfam" id="PF05970">
    <property type="entry name" value="PIF1"/>
    <property type="match status" value="1"/>
</dbReference>
<dbReference type="PANTHER" id="PTHR10492">
    <property type="match status" value="1"/>
</dbReference>
<gene>
    <name evidence="4" type="primary">LOC136083399</name>
</gene>
<evidence type="ECO:0000259" key="2">
    <source>
        <dbReference type="Pfam" id="PF05970"/>
    </source>
</evidence>
<organism evidence="3 4">
    <name type="scientific">Hydra vulgaris</name>
    <name type="common">Hydra</name>
    <name type="synonym">Hydra attenuata</name>
    <dbReference type="NCBI Taxonomy" id="6087"/>
    <lineage>
        <taxon>Eukaryota</taxon>
        <taxon>Metazoa</taxon>
        <taxon>Cnidaria</taxon>
        <taxon>Hydrozoa</taxon>
        <taxon>Hydroidolina</taxon>
        <taxon>Anthoathecata</taxon>
        <taxon>Aplanulata</taxon>
        <taxon>Hydridae</taxon>
        <taxon>Hydra</taxon>
    </lineage>
</organism>
<dbReference type="Proteomes" id="UP001652625">
    <property type="component" value="Chromosome 08"/>
</dbReference>
<comment type="cofactor">
    <cofactor evidence="1">
        <name>Mg(2+)</name>
        <dbReference type="ChEBI" id="CHEBI:18420"/>
    </cofactor>
</comment>
<keyword evidence="1" id="KW-0547">Nucleotide-binding</keyword>
<keyword evidence="1" id="KW-0233">DNA recombination</keyword>
<sequence>MDGPAGSRKTFTYNYLIAETISRGFKSATAAWTGIAATLTNGSTLHGLFKLPVPILDNSTCNVTPNSIHGHFLRQVSLFLLDVTSMIPKHALYVFYRLLKDICNNNFPFGGKIIFLCGDFRHILPVVKRGQPAEIVESRIKCSLHW</sequence>
<dbReference type="RefSeq" id="XP_065658867.1">
    <property type="nucleotide sequence ID" value="XM_065802795.1"/>
</dbReference>
<comment type="catalytic activity">
    <reaction evidence="1">
        <text>ATP + H2O = ADP + phosphate + H(+)</text>
        <dbReference type="Rhea" id="RHEA:13065"/>
        <dbReference type="ChEBI" id="CHEBI:15377"/>
        <dbReference type="ChEBI" id="CHEBI:15378"/>
        <dbReference type="ChEBI" id="CHEBI:30616"/>
        <dbReference type="ChEBI" id="CHEBI:43474"/>
        <dbReference type="ChEBI" id="CHEBI:456216"/>
        <dbReference type="EC" id="5.6.2.3"/>
    </reaction>
</comment>
<name>A0ABM4CB44_HYDVU</name>
<dbReference type="InterPro" id="IPR010285">
    <property type="entry name" value="DNA_helicase_pif1-like_DEAD"/>
</dbReference>
<dbReference type="SUPFAM" id="SSF52540">
    <property type="entry name" value="P-loop containing nucleoside triphosphate hydrolases"/>
    <property type="match status" value="1"/>
</dbReference>